<keyword evidence="3" id="KW-1185">Reference proteome</keyword>
<evidence type="ECO:0000313" key="3">
    <source>
        <dbReference type="Proteomes" id="UP000243498"/>
    </source>
</evidence>
<reference evidence="2 3" key="1">
    <citation type="journal article" date="2016" name="Genome Biol. Evol.">
        <title>Divergent and convergent evolution of fungal pathogenicity.</title>
        <authorList>
            <person name="Shang Y."/>
            <person name="Xiao G."/>
            <person name="Zheng P."/>
            <person name="Cen K."/>
            <person name="Zhan S."/>
            <person name="Wang C."/>
        </authorList>
    </citation>
    <scope>NUCLEOTIDE SEQUENCE [LARGE SCALE GENOMIC DNA]</scope>
    <source>
        <strain evidence="2 3">RCEF 4871</strain>
    </source>
</reference>
<proteinExistence type="predicted"/>
<feature type="region of interest" description="Disordered" evidence="1">
    <location>
        <begin position="30"/>
        <end position="63"/>
    </location>
</feature>
<protein>
    <submittedName>
        <fullName evidence="2">Uncharacterized protein</fullName>
    </submittedName>
</protein>
<dbReference type="Proteomes" id="UP000243498">
    <property type="component" value="Unassembled WGS sequence"/>
</dbReference>
<evidence type="ECO:0000256" key="1">
    <source>
        <dbReference type="SAM" id="MobiDB-lite"/>
    </source>
</evidence>
<sequence>MESLLKFVDAVIDFTGPFVGMYELFRDDKEAKRHPQRDSLESLHSEPDMARFALSPSATHKRE</sequence>
<comment type="caution">
    <text evidence="2">The sequence shown here is derived from an EMBL/GenBank/DDBJ whole genome shotgun (WGS) entry which is preliminary data.</text>
</comment>
<name>A0A166Z0F7_METRR</name>
<dbReference type="EMBL" id="AZHC01000030">
    <property type="protein sequence ID" value="OAA37410.1"/>
    <property type="molecule type" value="Genomic_DNA"/>
</dbReference>
<evidence type="ECO:0000313" key="2">
    <source>
        <dbReference type="EMBL" id="OAA37410.1"/>
    </source>
</evidence>
<feature type="compositionally biased region" description="Basic and acidic residues" evidence="1">
    <location>
        <begin position="30"/>
        <end position="49"/>
    </location>
</feature>
<accession>A0A166Z0F7</accession>
<organism evidence="2 3">
    <name type="scientific">Metarhizium rileyi (strain RCEF 4871)</name>
    <name type="common">Nomuraea rileyi</name>
    <dbReference type="NCBI Taxonomy" id="1649241"/>
    <lineage>
        <taxon>Eukaryota</taxon>
        <taxon>Fungi</taxon>
        <taxon>Dikarya</taxon>
        <taxon>Ascomycota</taxon>
        <taxon>Pezizomycotina</taxon>
        <taxon>Sordariomycetes</taxon>
        <taxon>Hypocreomycetidae</taxon>
        <taxon>Hypocreales</taxon>
        <taxon>Clavicipitaceae</taxon>
        <taxon>Metarhizium</taxon>
    </lineage>
</organism>
<dbReference type="AlphaFoldDB" id="A0A166Z0F7"/>
<gene>
    <name evidence="2" type="ORF">NOR_07109</name>
</gene>